<evidence type="ECO:0000256" key="1">
    <source>
        <dbReference type="ARBA" id="ARBA00004123"/>
    </source>
</evidence>
<name>A0ABV0PD06_9TELE</name>
<dbReference type="PANTHER" id="PTHR19306:SF8">
    <property type="entry name" value="STRUCTURAL MAINTENANCE OF CHROMOSOMES PROTEIN 6 ISOFORM X4"/>
    <property type="match status" value="1"/>
</dbReference>
<accession>A0ABV0PD06</accession>
<keyword evidence="3" id="KW-0158">Chromosome</keyword>
<protein>
    <submittedName>
        <fullName evidence="11">Uncharacterized protein</fullName>
    </submittedName>
</protein>
<comment type="caution">
    <text evidence="11">The sequence shown here is derived from an EMBL/GenBank/DDBJ whole genome shotgun (WGS) entry which is preliminary data.</text>
</comment>
<comment type="subcellular location">
    <subcellularLocation>
        <location evidence="2">Chromosome</location>
    </subcellularLocation>
    <subcellularLocation>
        <location evidence="1">Nucleus</location>
    </subcellularLocation>
</comment>
<evidence type="ECO:0000256" key="5">
    <source>
        <dbReference type="ARBA" id="ARBA00022763"/>
    </source>
</evidence>
<evidence type="ECO:0000313" key="11">
    <source>
        <dbReference type="EMBL" id="MEQ2181351.1"/>
    </source>
</evidence>
<evidence type="ECO:0000256" key="3">
    <source>
        <dbReference type="ARBA" id="ARBA00022454"/>
    </source>
</evidence>
<keyword evidence="4" id="KW-0547">Nucleotide-binding</keyword>
<keyword evidence="6" id="KW-0067">ATP-binding</keyword>
<reference evidence="11 12" key="1">
    <citation type="submission" date="2021-06" db="EMBL/GenBank/DDBJ databases">
        <authorList>
            <person name="Palmer J.M."/>
        </authorList>
    </citation>
    <scope>NUCLEOTIDE SEQUENCE [LARGE SCALE GENOMIC DNA]</scope>
    <source>
        <strain evidence="11 12">GA_2019</strain>
        <tissue evidence="11">Muscle</tissue>
    </source>
</reference>
<evidence type="ECO:0000313" key="12">
    <source>
        <dbReference type="Proteomes" id="UP001476798"/>
    </source>
</evidence>
<evidence type="ECO:0000256" key="10">
    <source>
        <dbReference type="ARBA" id="ARBA00023242"/>
    </source>
</evidence>
<organism evidence="11 12">
    <name type="scientific">Goodea atripinnis</name>
    <dbReference type="NCBI Taxonomy" id="208336"/>
    <lineage>
        <taxon>Eukaryota</taxon>
        <taxon>Metazoa</taxon>
        <taxon>Chordata</taxon>
        <taxon>Craniata</taxon>
        <taxon>Vertebrata</taxon>
        <taxon>Euteleostomi</taxon>
        <taxon>Actinopterygii</taxon>
        <taxon>Neopterygii</taxon>
        <taxon>Teleostei</taxon>
        <taxon>Neoteleostei</taxon>
        <taxon>Acanthomorphata</taxon>
        <taxon>Ovalentaria</taxon>
        <taxon>Atherinomorphae</taxon>
        <taxon>Cyprinodontiformes</taxon>
        <taxon>Goodeidae</taxon>
        <taxon>Goodea</taxon>
    </lineage>
</organism>
<evidence type="ECO:0000256" key="7">
    <source>
        <dbReference type="ARBA" id="ARBA00023054"/>
    </source>
</evidence>
<keyword evidence="5" id="KW-0227">DNA damage</keyword>
<evidence type="ECO:0000256" key="6">
    <source>
        <dbReference type="ARBA" id="ARBA00022840"/>
    </source>
</evidence>
<dbReference type="EMBL" id="JAHRIO010070600">
    <property type="protein sequence ID" value="MEQ2181351.1"/>
    <property type="molecule type" value="Genomic_DNA"/>
</dbReference>
<dbReference type="PANTHER" id="PTHR19306">
    <property type="entry name" value="STRUCTURAL MAINTENANCE OF CHROMOSOMES 5,6 SMC5, SMC6"/>
    <property type="match status" value="1"/>
</dbReference>
<proteinExistence type="predicted"/>
<evidence type="ECO:0000256" key="8">
    <source>
        <dbReference type="ARBA" id="ARBA00023172"/>
    </source>
</evidence>
<keyword evidence="7" id="KW-0175">Coiled coil</keyword>
<sequence length="255" mass="29514">MKAFCCDNYKDESVLQGLMSRFYPKGNRPQIIVSPFSDKLYNVHGRLPNRAGHDHSNNSSHHQLPAVCFRFSAFWLTMRVDVWFQEKDKARRIMQKGRPPKNCREAFTAEGDQVFPNRYYTSEFSMAKYLKLENLKAQLSRFHLQANSVTEDILSMENILNSTIKTLKKTQQISPERQHVTCSTKSIDTEITRLKKKLKVYESNHGEQEQVIRKQTATSKWVIWELADQSGPTQSTLSGAMPTGWDEITFVTKFP</sequence>
<keyword evidence="12" id="KW-1185">Reference proteome</keyword>
<evidence type="ECO:0000256" key="2">
    <source>
        <dbReference type="ARBA" id="ARBA00004286"/>
    </source>
</evidence>
<keyword evidence="10" id="KW-0539">Nucleus</keyword>
<evidence type="ECO:0000256" key="4">
    <source>
        <dbReference type="ARBA" id="ARBA00022741"/>
    </source>
</evidence>
<keyword evidence="9" id="KW-0234">DNA repair</keyword>
<dbReference type="Proteomes" id="UP001476798">
    <property type="component" value="Unassembled WGS sequence"/>
</dbReference>
<gene>
    <name evidence="11" type="ORF">GOODEAATRI_010698</name>
</gene>
<evidence type="ECO:0000256" key="9">
    <source>
        <dbReference type="ARBA" id="ARBA00023204"/>
    </source>
</evidence>
<keyword evidence="8" id="KW-0233">DNA recombination</keyword>